<organism evidence="1 2">
    <name type="scientific">Salvia divinorum</name>
    <name type="common">Maria pastora</name>
    <name type="synonym">Diviner's sage</name>
    <dbReference type="NCBI Taxonomy" id="28513"/>
    <lineage>
        <taxon>Eukaryota</taxon>
        <taxon>Viridiplantae</taxon>
        <taxon>Streptophyta</taxon>
        <taxon>Embryophyta</taxon>
        <taxon>Tracheophyta</taxon>
        <taxon>Spermatophyta</taxon>
        <taxon>Magnoliopsida</taxon>
        <taxon>eudicotyledons</taxon>
        <taxon>Gunneridae</taxon>
        <taxon>Pentapetalae</taxon>
        <taxon>asterids</taxon>
        <taxon>lamiids</taxon>
        <taxon>Lamiales</taxon>
        <taxon>Lamiaceae</taxon>
        <taxon>Nepetoideae</taxon>
        <taxon>Mentheae</taxon>
        <taxon>Salviinae</taxon>
        <taxon>Salvia</taxon>
        <taxon>Salvia subgen. Calosphace</taxon>
    </lineage>
</organism>
<evidence type="ECO:0000313" key="2">
    <source>
        <dbReference type="Proteomes" id="UP001567538"/>
    </source>
</evidence>
<protein>
    <submittedName>
        <fullName evidence="1">Uncharacterized protein</fullName>
    </submittedName>
</protein>
<proteinExistence type="predicted"/>
<accession>A0ABD1GVF7</accession>
<dbReference type="AlphaFoldDB" id="A0ABD1GVF7"/>
<keyword evidence="2" id="KW-1185">Reference proteome</keyword>
<dbReference type="Proteomes" id="UP001567538">
    <property type="component" value="Unassembled WGS sequence"/>
</dbReference>
<evidence type="ECO:0000313" key="1">
    <source>
        <dbReference type="EMBL" id="KAL1547014.1"/>
    </source>
</evidence>
<name>A0ABD1GVF7_SALDI</name>
<dbReference type="EMBL" id="JBEAFC010000008">
    <property type="protein sequence ID" value="KAL1547014.1"/>
    <property type="molecule type" value="Genomic_DNA"/>
</dbReference>
<comment type="caution">
    <text evidence="1">The sequence shown here is derived from an EMBL/GenBank/DDBJ whole genome shotgun (WGS) entry which is preliminary data.</text>
</comment>
<sequence length="136" mass="15757">MATLDESILAKLFFLYSRKINFKWNRRSVIINYGGKWNGCDYINGDEELLLITSGGISRAALMEEIHHIIEHDKKKSECLLFCLVEIDGSRKIKLRIKNDVDLSYIFATFQEPLFYVILNPKETNSSPLQSYSVVY</sequence>
<reference evidence="1 2" key="1">
    <citation type="submission" date="2024-06" db="EMBL/GenBank/DDBJ databases">
        <title>A chromosome level genome sequence of Diviner's sage (Salvia divinorum).</title>
        <authorList>
            <person name="Ford S.A."/>
            <person name="Ro D.-K."/>
            <person name="Ness R.W."/>
            <person name="Phillips M.A."/>
        </authorList>
    </citation>
    <scope>NUCLEOTIDE SEQUENCE [LARGE SCALE GENOMIC DNA]</scope>
    <source>
        <strain evidence="1">SAF-2024a</strain>
        <tissue evidence="1">Leaf</tissue>
    </source>
</reference>
<gene>
    <name evidence="1" type="ORF">AAHA92_23539</name>
</gene>